<keyword evidence="3" id="KW-0399">Innate immunity</keyword>
<evidence type="ECO:0000256" key="7">
    <source>
        <dbReference type="ARBA" id="ARBA00023180"/>
    </source>
</evidence>
<proteinExistence type="inferred from homology"/>
<dbReference type="PROSITE" id="PS50240">
    <property type="entry name" value="TRYPSIN_DOM"/>
    <property type="match status" value="1"/>
</dbReference>
<evidence type="ECO:0000313" key="10">
    <source>
        <dbReference type="EMBL" id="KFB37797.1"/>
    </source>
</evidence>
<dbReference type="GO" id="GO:0004252">
    <property type="term" value="F:serine-type endopeptidase activity"/>
    <property type="evidence" value="ECO:0007669"/>
    <property type="project" value="InterPro"/>
</dbReference>
<sequence>MYFGLYDLREKDKCLKDNSCQKRKPSKLFIHEMYKPNSNMQIDDIAMIRFDQPLNFTDFIEPICLPLKVTYDKSFEQEKENGNVFNVLAFGWGEMGGGVLSNTRRVVMLNVTTHDKCENSASSKTMCTFGVKERQDVCQGDSGSALVWLYKKQMYVVGVATYGPPCGMDPDRPSIAMRISYYIEWIKKAIMSELVN</sequence>
<dbReference type="PROSITE" id="PS00135">
    <property type="entry name" value="TRYPSIN_SER"/>
    <property type="match status" value="1"/>
</dbReference>
<evidence type="ECO:0000256" key="1">
    <source>
        <dbReference type="ARBA" id="ARBA00004613"/>
    </source>
</evidence>
<keyword evidence="7" id="KW-0325">Glycoprotein</keyword>
<keyword evidence="6" id="KW-1015">Disulfide bond</keyword>
<dbReference type="EMBL" id="ATLV01013366">
    <property type="status" value="NOT_ANNOTATED_CDS"/>
    <property type="molecule type" value="Genomic_DNA"/>
</dbReference>
<dbReference type="EMBL" id="KE524854">
    <property type="protein sequence ID" value="KFB37797.1"/>
    <property type="molecule type" value="Genomic_DNA"/>
</dbReference>
<dbReference type="InterPro" id="IPR001254">
    <property type="entry name" value="Trypsin_dom"/>
</dbReference>
<reference evidence="11" key="2">
    <citation type="submission" date="2020-05" db="UniProtKB">
        <authorList>
            <consortium name="EnsemblMetazoa"/>
        </authorList>
    </citation>
    <scope>IDENTIFICATION</scope>
</reference>
<evidence type="ECO:0000256" key="2">
    <source>
        <dbReference type="ARBA" id="ARBA00022525"/>
    </source>
</evidence>
<keyword evidence="2" id="KW-0964">Secreted</keyword>
<evidence type="ECO:0000313" key="11">
    <source>
        <dbReference type="EnsemblMetazoa" id="ASIC004963-PA"/>
    </source>
</evidence>
<evidence type="ECO:0000256" key="8">
    <source>
        <dbReference type="ARBA" id="ARBA00024195"/>
    </source>
</evidence>
<evidence type="ECO:0000256" key="4">
    <source>
        <dbReference type="ARBA" id="ARBA00022729"/>
    </source>
</evidence>
<gene>
    <name evidence="10" type="ORF">ZHAS_00004963</name>
</gene>
<feature type="domain" description="Peptidase S1" evidence="9">
    <location>
        <begin position="1"/>
        <end position="191"/>
    </location>
</feature>
<evidence type="ECO:0000256" key="5">
    <source>
        <dbReference type="ARBA" id="ARBA00022859"/>
    </source>
</evidence>
<dbReference type="PANTHER" id="PTHR24256">
    <property type="entry name" value="TRYPTASE-RELATED"/>
    <property type="match status" value="1"/>
</dbReference>
<dbReference type="GO" id="GO:0045087">
    <property type="term" value="P:innate immune response"/>
    <property type="evidence" value="ECO:0007669"/>
    <property type="project" value="UniProtKB-KW"/>
</dbReference>
<keyword evidence="4" id="KW-0732">Signal</keyword>
<dbReference type="Gene3D" id="2.40.10.10">
    <property type="entry name" value="Trypsin-like serine proteases"/>
    <property type="match status" value="1"/>
</dbReference>
<dbReference type="GO" id="GO:0006508">
    <property type="term" value="P:proteolysis"/>
    <property type="evidence" value="ECO:0007669"/>
    <property type="project" value="InterPro"/>
</dbReference>
<name>A0A084VIK3_ANOSI</name>
<dbReference type="InterPro" id="IPR051487">
    <property type="entry name" value="Ser/Thr_Proteases_Immune/Dev"/>
</dbReference>
<organism evidence="10">
    <name type="scientific">Anopheles sinensis</name>
    <name type="common">Mosquito</name>
    <dbReference type="NCBI Taxonomy" id="74873"/>
    <lineage>
        <taxon>Eukaryota</taxon>
        <taxon>Metazoa</taxon>
        <taxon>Ecdysozoa</taxon>
        <taxon>Arthropoda</taxon>
        <taxon>Hexapoda</taxon>
        <taxon>Insecta</taxon>
        <taxon>Pterygota</taxon>
        <taxon>Neoptera</taxon>
        <taxon>Endopterygota</taxon>
        <taxon>Diptera</taxon>
        <taxon>Nematocera</taxon>
        <taxon>Culicoidea</taxon>
        <taxon>Culicidae</taxon>
        <taxon>Anophelinae</taxon>
        <taxon>Anopheles</taxon>
    </lineage>
</organism>
<protein>
    <submittedName>
        <fullName evidence="10">AGAP012034-PA-like protein</fullName>
    </submittedName>
</protein>
<dbReference type="InterPro" id="IPR033116">
    <property type="entry name" value="TRYPSIN_SER"/>
</dbReference>
<dbReference type="VEuPathDB" id="VectorBase:ASIC004963"/>
<comment type="similarity">
    <text evidence="8">Belongs to the peptidase S1 family. CLIP subfamily.</text>
</comment>
<dbReference type="AlphaFoldDB" id="A0A084VIK3"/>
<dbReference type="OrthoDB" id="6339452at2759"/>
<keyword evidence="5" id="KW-0391">Immunity</keyword>
<comment type="subcellular location">
    <subcellularLocation>
        <location evidence="1">Secreted</location>
    </subcellularLocation>
</comment>
<dbReference type="SUPFAM" id="SSF50494">
    <property type="entry name" value="Trypsin-like serine proteases"/>
    <property type="match status" value="1"/>
</dbReference>
<dbReference type="InterPro" id="IPR009003">
    <property type="entry name" value="Peptidase_S1_PA"/>
</dbReference>
<evidence type="ECO:0000313" key="12">
    <source>
        <dbReference type="Proteomes" id="UP000030765"/>
    </source>
</evidence>
<dbReference type="VEuPathDB" id="VectorBase:ASIS000743"/>
<dbReference type="SMART" id="SM00020">
    <property type="entry name" value="Tryp_SPc"/>
    <property type="match status" value="1"/>
</dbReference>
<dbReference type="InterPro" id="IPR043504">
    <property type="entry name" value="Peptidase_S1_PA_chymotrypsin"/>
</dbReference>
<evidence type="ECO:0000256" key="3">
    <source>
        <dbReference type="ARBA" id="ARBA00022588"/>
    </source>
</evidence>
<dbReference type="STRING" id="74873.A0A084VIK3"/>
<reference evidence="10 12" key="1">
    <citation type="journal article" date="2014" name="BMC Genomics">
        <title>Genome sequence of Anopheles sinensis provides insight into genetics basis of mosquito competence for malaria parasites.</title>
        <authorList>
            <person name="Zhou D."/>
            <person name="Zhang D."/>
            <person name="Ding G."/>
            <person name="Shi L."/>
            <person name="Hou Q."/>
            <person name="Ye Y."/>
            <person name="Xu Y."/>
            <person name="Zhou H."/>
            <person name="Xiong C."/>
            <person name="Li S."/>
            <person name="Yu J."/>
            <person name="Hong S."/>
            <person name="Yu X."/>
            <person name="Zou P."/>
            <person name="Chen C."/>
            <person name="Chang X."/>
            <person name="Wang W."/>
            <person name="Lv Y."/>
            <person name="Sun Y."/>
            <person name="Ma L."/>
            <person name="Shen B."/>
            <person name="Zhu C."/>
        </authorList>
    </citation>
    <scope>NUCLEOTIDE SEQUENCE [LARGE SCALE GENOMIC DNA]</scope>
</reference>
<dbReference type="Pfam" id="PF00089">
    <property type="entry name" value="Trypsin"/>
    <property type="match status" value="1"/>
</dbReference>
<evidence type="ECO:0000256" key="6">
    <source>
        <dbReference type="ARBA" id="ARBA00023157"/>
    </source>
</evidence>
<keyword evidence="12" id="KW-1185">Reference proteome</keyword>
<accession>A0A084VIK3</accession>
<dbReference type="EnsemblMetazoa" id="ASIC004963-RA">
    <property type="protein sequence ID" value="ASIC004963-PA"/>
    <property type="gene ID" value="ASIC004963"/>
</dbReference>
<dbReference type="Proteomes" id="UP000030765">
    <property type="component" value="Unassembled WGS sequence"/>
</dbReference>
<evidence type="ECO:0000259" key="9">
    <source>
        <dbReference type="PROSITE" id="PS50240"/>
    </source>
</evidence>
<dbReference type="GO" id="GO:0005576">
    <property type="term" value="C:extracellular region"/>
    <property type="evidence" value="ECO:0007669"/>
    <property type="project" value="UniProtKB-SubCell"/>
</dbReference>